<dbReference type="PANTHER" id="PTHR42850">
    <property type="entry name" value="METALLOPHOSPHOESTERASE"/>
    <property type="match status" value="1"/>
</dbReference>
<proteinExistence type="predicted"/>
<dbReference type="Pfam" id="PF00149">
    <property type="entry name" value="Metallophos"/>
    <property type="match status" value="1"/>
</dbReference>
<dbReference type="Gene3D" id="3.60.21.10">
    <property type="match status" value="1"/>
</dbReference>
<dbReference type="InterPro" id="IPR029052">
    <property type="entry name" value="Metallo-depent_PP-like"/>
</dbReference>
<sequence length="225" mass="25929">MRSEKIIAIGDIHGCPKSLAALLGKLSAYSGATYVFLGDYIDRGPDSKGVIDLLMAFQTKEKCVFLRGNHEEMMLQAAIDGDSKMWTVNGGDRTLKSFGFRRWPEDFLASHYYPFINETLMYYDTEAFMFVHAGMNPHVSIQTNFEWDNVDNFLWERSHVREKEIEWEKPVVFGHTPMRVPMNEPLKIGIDTGCCYAYHRHYGKLTAVVLPDRIFIQQPYIDTNL</sequence>
<keyword evidence="3" id="KW-1185">Reference proteome</keyword>
<feature type="domain" description="Calcineurin-like phosphoesterase" evidence="1">
    <location>
        <begin position="5"/>
        <end position="179"/>
    </location>
</feature>
<dbReference type="GO" id="GO:0005737">
    <property type="term" value="C:cytoplasm"/>
    <property type="evidence" value="ECO:0007669"/>
    <property type="project" value="TreeGrafter"/>
</dbReference>
<gene>
    <name evidence="2" type="ORF">CYPRO_2171</name>
</gene>
<dbReference type="SUPFAM" id="SSF56300">
    <property type="entry name" value="Metallo-dependent phosphatases"/>
    <property type="match status" value="1"/>
</dbReference>
<dbReference type="PRINTS" id="PR00114">
    <property type="entry name" value="STPHPHTASE"/>
</dbReference>
<name>A0A345ULR7_9BACT</name>
<dbReference type="AlphaFoldDB" id="A0A345ULR7"/>
<organism evidence="2 3">
    <name type="scientific">Cyclonatronum proteinivorum</name>
    <dbReference type="NCBI Taxonomy" id="1457365"/>
    <lineage>
        <taxon>Bacteria</taxon>
        <taxon>Pseudomonadati</taxon>
        <taxon>Balneolota</taxon>
        <taxon>Balneolia</taxon>
        <taxon>Balneolales</taxon>
        <taxon>Cyclonatronaceae</taxon>
        <taxon>Cyclonatronum</taxon>
    </lineage>
</organism>
<reference evidence="2 3" key="1">
    <citation type="submission" date="2018-03" db="EMBL/GenBank/DDBJ databases">
        <title>Phenotypic and genomic properties of Cyclonatronum proteinivorum gen. nov., sp. nov., a haloalkaliphilic bacteroidete from soda lakes possessing Na+-translocating rhodopsin.</title>
        <authorList>
            <person name="Toshchakov S.V."/>
            <person name="Korzhenkov A."/>
            <person name="Samarov N.I."/>
            <person name="Kublanov I.V."/>
            <person name="Muntyan M.S."/>
            <person name="Sorokin D.Y."/>
        </authorList>
    </citation>
    <scope>NUCLEOTIDE SEQUENCE [LARGE SCALE GENOMIC DNA]</scope>
    <source>
        <strain evidence="2 3">Omega</strain>
    </source>
</reference>
<dbReference type="RefSeq" id="WP_240644737.1">
    <property type="nucleotide sequence ID" value="NZ_CP027806.1"/>
</dbReference>
<evidence type="ECO:0000259" key="1">
    <source>
        <dbReference type="Pfam" id="PF00149"/>
    </source>
</evidence>
<accession>A0A345ULR7</accession>
<dbReference type="InterPro" id="IPR006186">
    <property type="entry name" value="Ser/Thr-sp_prot-phosphatase"/>
</dbReference>
<dbReference type="GO" id="GO:0008803">
    <property type="term" value="F:bis(5'-nucleosyl)-tetraphosphatase (symmetrical) activity"/>
    <property type="evidence" value="ECO:0007669"/>
    <property type="project" value="TreeGrafter"/>
</dbReference>
<protein>
    <submittedName>
        <fullName evidence="2">Serine/threonine protein phosphatase 1</fullName>
    </submittedName>
</protein>
<dbReference type="PANTHER" id="PTHR42850:SF4">
    <property type="entry name" value="ZINC-DEPENDENT ENDOPOLYPHOSPHATASE"/>
    <property type="match status" value="1"/>
</dbReference>
<dbReference type="GO" id="GO:0016791">
    <property type="term" value="F:phosphatase activity"/>
    <property type="evidence" value="ECO:0007669"/>
    <property type="project" value="TreeGrafter"/>
</dbReference>
<dbReference type="EMBL" id="CP027806">
    <property type="protein sequence ID" value="AXJ01419.1"/>
    <property type="molecule type" value="Genomic_DNA"/>
</dbReference>
<dbReference type="KEGG" id="cprv:CYPRO_2171"/>
<dbReference type="Proteomes" id="UP000254808">
    <property type="component" value="Chromosome"/>
</dbReference>
<evidence type="ECO:0000313" key="2">
    <source>
        <dbReference type="EMBL" id="AXJ01419.1"/>
    </source>
</evidence>
<dbReference type="GO" id="GO:0110154">
    <property type="term" value="P:RNA decapping"/>
    <property type="evidence" value="ECO:0007669"/>
    <property type="project" value="TreeGrafter"/>
</dbReference>
<dbReference type="InterPro" id="IPR050126">
    <property type="entry name" value="Ap4A_hydrolase"/>
</dbReference>
<dbReference type="InterPro" id="IPR004843">
    <property type="entry name" value="Calcineurin-like_PHP"/>
</dbReference>
<evidence type="ECO:0000313" key="3">
    <source>
        <dbReference type="Proteomes" id="UP000254808"/>
    </source>
</evidence>
<dbReference type="CDD" id="cd00144">
    <property type="entry name" value="MPP_PPP_family"/>
    <property type="match status" value="1"/>
</dbReference>